<reference evidence="2 3" key="1">
    <citation type="journal article" date="2016" name="Nat. Commun.">
        <title>Thousands of microbial genomes shed light on interconnected biogeochemical processes in an aquifer system.</title>
        <authorList>
            <person name="Anantharaman K."/>
            <person name="Brown C.T."/>
            <person name="Hug L.A."/>
            <person name="Sharon I."/>
            <person name="Castelle C.J."/>
            <person name="Probst A.J."/>
            <person name="Thomas B.C."/>
            <person name="Singh A."/>
            <person name="Wilkins M.J."/>
            <person name="Karaoz U."/>
            <person name="Brodie E.L."/>
            <person name="Williams K.H."/>
            <person name="Hubbard S.S."/>
            <person name="Banfield J.F."/>
        </authorList>
    </citation>
    <scope>NUCLEOTIDE SEQUENCE [LARGE SCALE GENOMIC DNA]</scope>
</reference>
<dbReference type="AlphaFoldDB" id="A0A1F6VGI7"/>
<dbReference type="InterPro" id="IPR006056">
    <property type="entry name" value="RidA"/>
</dbReference>
<accession>A0A1F6VGI7</accession>
<dbReference type="PANTHER" id="PTHR11803">
    <property type="entry name" value="2-IMINOBUTANOATE/2-IMINOPROPANOATE DEAMINASE RIDA"/>
    <property type="match status" value="1"/>
</dbReference>
<dbReference type="Gene3D" id="3.30.1330.40">
    <property type="entry name" value="RutC-like"/>
    <property type="match status" value="1"/>
</dbReference>
<comment type="caution">
    <text evidence="2">The sequence shown here is derived from an EMBL/GenBank/DDBJ whole genome shotgun (WGS) entry which is preliminary data.</text>
</comment>
<gene>
    <name evidence="2" type="ORF">A2W18_14470</name>
</gene>
<sequence length="127" mass="13872">MEKPPVQFLAHDGMKGLPFSEAVRVGDMLYLSGQLGIDKSRKLVSGGIGPETRQTLENIKAALERHGSSLDQVVKATVMMADMKEWPEMNKVYVTYFPQHLPARSAFGATALALGARVEIECIAVVK</sequence>
<evidence type="ECO:0008006" key="4">
    <source>
        <dbReference type="Google" id="ProtNLM"/>
    </source>
</evidence>
<proteinExistence type="inferred from homology"/>
<dbReference type="PANTHER" id="PTHR11803:SF39">
    <property type="entry name" value="2-IMINOBUTANOATE_2-IMINOPROPANOATE DEAMINASE"/>
    <property type="match status" value="1"/>
</dbReference>
<evidence type="ECO:0000313" key="2">
    <source>
        <dbReference type="EMBL" id="OGI68763.1"/>
    </source>
</evidence>
<evidence type="ECO:0000256" key="1">
    <source>
        <dbReference type="ARBA" id="ARBA00010552"/>
    </source>
</evidence>
<dbReference type="Pfam" id="PF01042">
    <property type="entry name" value="Ribonuc_L-PSP"/>
    <property type="match status" value="1"/>
</dbReference>
<name>A0A1F6VGI7_9PROT</name>
<dbReference type="GO" id="GO:0005829">
    <property type="term" value="C:cytosol"/>
    <property type="evidence" value="ECO:0007669"/>
    <property type="project" value="TreeGrafter"/>
</dbReference>
<evidence type="ECO:0000313" key="3">
    <source>
        <dbReference type="Proteomes" id="UP000179076"/>
    </source>
</evidence>
<dbReference type="FunFam" id="3.30.1330.40:FF:000001">
    <property type="entry name" value="L-PSP family endoribonuclease"/>
    <property type="match status" value="1"/>
</dbReference>
<dbReference type="SUPFAM" id="SSF55298">
    <property type="entry name" value="YjgF-like"/>
    <property type="match status" value="1"/>
</dbReference>
<organism evidence="2 3">
    <name type="scientific">Candidatus Muproteobacteria bacterium RBG_16_60_9</name>
    <dbReference type="NCBI Taxonomy" id="1817755"/>
    <lineage>
        <taxon>Bacteria</taxon>
        <taxon>Pseudomonadati</taxon>
        <taxon>Pseudomonadota</taxon>
        <taxon>Candidatus Muproteobacteria</taxon>
    </lineage>
</organism>
<dbReference type="Proteomes" id="UP000179076">
    <property type="component" value="Unassembled WGS sequence"/>
</dbReference>
<comment type="similarity">
    <text evidence="1">Belongs to the RutC family.</text>
</comment>
<dbReference type="CDD" id="cd00448">
    <property type="entry name" value="YjgF_YER057c_UK114_family"/>
    <property type="match status" value="1"/>
</dbReference>
<dbReference type="NCBIfam" id="TIGR00004">
    <property type="entry name" value="Rid family detoxifying hydrolase"/>
    <property type="match status" value="1"/>
</dbReference>
<dbReference type="GO" id="GO:0019239">
    <property type="term" value="F:deaminase activity"/>
    <property type="evidence" value="ECO:0007669"/>
    <property type="project" value="TreeGrafter"/>
</dbReference>
<dbReference type="InterPro" id="IPR006175">
    <property type="entry name" value="YjgF/YER057c/UK114"/>
</dbReference>
<dbReference type="EMBL" id="MFSP01000038">
    <property type="protein sequence ID" value="OGI68763.1"/>
    <property type="molecule type" value="Genomic_DNA"/>
</dbReference>
<dbReference type="InterPro" id="IPR035959">
    <property type="entry name" value="RutC-like_sf"/>
</dbReference>
<protein>
    <recommendedName>
        <fullName evidence="4">Enamine deaminase RidA</fullName>
    </recommendedName>
</protein>